<accession>A0ACB8T7E2</accession>
<comment type="caution">
    <text evidence="1">The sequence shown here is derived from an EMBL/GenBank/DDBJ whole genome shotgun (WGS) entry which is preliminary data.</text>
</comment>
<feature type="non-terminal residue" evidence="1">
    <location>
        <position position="1"/>
    </location>
</feature>
<organism evidence="1 2">
    <name type="scientific">Artomyces pyxidatus</name>
    <dbReference type="NCBI Taxonomy" id="48021"/>
    <lineage>
        <taxon>Eukaryota</taxon>
        <taxon>Fungi</taxon>
        <taxon>Dikarya</taxon>
        <taxon>Basidiomycota</taxon>
        <taxon>Agaricomycotina</taxon>
        <taxon>Agaricomycetes</taxon>
        <taxon>Russulales</taxon>
        <taxon>Auriscalpiaceae</taxon>
        <taxon>Artomyces</taxon>
    </lineage>
</organism>
<proteinExistence type="predicted"/>
<feature type="non-terminal residue" evidence="1">
    <location>
        <position position="178"/>
    </location>
</feature>
<dbReference type="Proteomes" id="UP000814140">
    <property type="component" value="Unassembled WGS sequence"/>
</dbReference>
<reference evidence="1" key="2">
    <citation type="journal article" date="2022" name="New Phytol.">
        <title>Evolutionary transition to the ectomycorrhizal habit in the genomes of a hyperdiverse lineage of mushroom-forming fungi.</title>
        <authorList>
            <person name="Looney B."/>
            <person name="Miyauchi S."/>
            <person name="Morin E."/>
            <person name="Drula E."/>
            <person name="Courty P.E."/>
            <person name="Kohler A."/>
            <person name="Kuo A."/>
            <person name="LaButti K."/>
            <person name="Pangilinan J."/>
            <person name="Lipzen A."/>
            <person name="Riley R."/>
            <person name="Andreopoulos W."/>
            <person name="He G."/>
            <person name="Johnson J."/>
            <person name="Nolan M."/>
            <person name="Tritt A."/>
            <person name="Barry K.W."/>
            <person name="Grigoriev I.V."/>
            <person name="Nagy L.G."/>
            <person name="Hibbett D."/>
            <person name="Henrissat B."/>
            <person name="Matheny P.B."/>
            <person name="Labbe J."/>
            <person name="Martin F.M."/>
        </authorList>
    </citation>
    <scope>NUCLEOTIDE SEQUENCE</scope>
    <source>
        <strain evidence="1">HHB10654</strain>
    </source>
</reference>
<protein>
    <submittedName>
        <fullName evidence="1">Uncharacterized protein</fullName>
    </submittedName>
</protein>
<sequence length="178" mass="19726">SKVWSFYLGVADGIDKDLAESLKGDMDGILIFTGLFSASVSAFLIESYRALQQDPATVTVQLLAQISQQLSGDSTSSQPPSSSTPFRPSNSTVRVNVFWFLSLVLSVSCALGAILVQQWARRYLRMTQRPSAPYRRARIRSYLFNGVERFQLHTVAEGIPVLLHASVFLFFAGLVQFL</sequence>
<keyword evidence="2" id="KW-1185">Reference proteome</keyword>
<dbReference type="EMBL" id="MU277199">
    <property type="protein sequence ID" value="KAI0064347.1"/>
    <property type="molecule type" value="Genomic_DNA"/>
</dbReference>
<evidence type="ECO:0000313" key="2">
    <source>
        <dbReference type="Proteomes" id="UP000814140"/>
    </source>
</evidence>
<name>A0ACB8T7E2_9AGAM</name>
<gene>
    <name evidence="1" type="ORF">BV25DRAFT_1787435</name>
</gene>
<reference evidence="1" key="1">
    <citation type="submission" date="2021-03" db="EMBL/GenBank/DDBJ databases">
        <authorList>
            <consortium name="DOE Joint Genome Institute"/>
            <person name="Ahrendt S."/>
            <person name="Looney B.P."/>
            <person name="Miyauchi S."/>
            <person name="Morin E."/>
            <person name="Drula E."/>
            <person name="Courty P.E."/>
            <person name="Chicoki N."/>
            <person name="Fauchery L."/>
            <person name="Kohler A."/>
            <person name="Kuo A."/>
            <person name="Labutti K."/>
            <person name="Pangilinan J."/>
            <person name="Lipzen A."/>
            <person name="Riley R."/>
            <person name="Andreopoulos W."/>
            <person name="He G."/>
            <person name="Johnson J."/>
            <person name="Barry K.W."/>
            <person name="Grigoriev I.V."/>
            <person name="Nagy L."/>
            <person name="Hibbett D."/>
            <person name="Henrissat B."/>
            <person name="Matheny P.B."/>
            <person name="Labbe J."/>
            <person name="Martin F."/>
        </authorList>
    </citation>
    <scope>NUCLEOTIDE SEQUENCE</scope>
    <source>
        <strain evidence="1">HHB10654</strain>
    </source>
</reference>
<evidence type="ECO:0000313" key="1">
    <source>
        <dbReference type="EMBL" id="KAI0064347.1"/>
    </source>
</evidence>